<evidence type="ECO:0000313" key="2">
    <source>
        <dbReference type="EMBL" id="MEO3713072.1"/>
    </source>
</evidence>
<sequence>MSSVDKIAVTYGIDLGKSWFHLVGLDAAGAPVKKAKLHRSGIVSFFVNVPAARIGMEACPGSQWLARKLCALGHDVRIIPAQFVKPYVKSNKNDAIDATAIAEAVTRPTMRFVQVKHLEQVELQFLHRSRELLVSTRTRLVNQ</sequence>
<feature type="non-terminal residue" evidence="2">
    <location>
        <position position="143"/>
    </location>
</feature>
<protein>
    <submittedName>
        <fullName evidence="2">Transposase</fullName>
    </submittedName>
</protein>
<organism evidence="2 3">
    <name type="scientific">Roseateles flavus</name>
    <dbReference type="NCBI Taxonomy" id="3149041"/>
    <lineage>
        <taxon>Bacteria</taxon>
        <taxon>Pseudomonadati</taxon>
        <taxon>Pseudomonadota</taxon>
        <taxon>Betaproteobacteria</taxon>
        <taxon>Burkholderiales</taxon>
        <taxon>Sphaerotilaceae</taxon>
        <taxon>Roseateles</taxon>
    </lineage>
</organism>
<evidence type="ECO:0000259" key="1">
    <source>
        <dbReference type="Pfam" id="PF01548"/>
    </source>
</evidence>
<reference evidence="2 3" key="1">
    <citation type="submission" date="2024-05" db="EMBL/GenBank/DDBJ databases">
        <title>Roseateles sp. 2.12 16S ribosomal RNA gene Genome sequencing and assembly.</title>
        <authorList>
            <person name="Woo H."/>
        </authorList>
    </citation>
    <scope>NUCLEOTIDE SEQUENCE [LARGE SCALE GENOMIC DNA]</scope>
    <source>
        <strain evidence="2 3">2.12</strain>
    </source>
</reference>
<dbReference type="EMBL" id="JBDPZC010000003">
    <property type="protein sequence ID" value="MEO3713072.1"/>
    <property type="molecule type" value="Genomic_DNA"/>
</dbReference>
<feature type="domain" description="Transposase IS110-like N-terminal" evidence="1">
    <location>
        <begin position="12"/>
        <end position="143"/>
    </location>
</feature>
<gene>
    <name evidence="2" type="ORF">ABDJ40_09885</name>
</gene>
<dbReference type="PANTHER" id="PTHR33055:SF3">
    <property type="entry name" value="PUTATIVE TRANSPOSASE FOR IS117-RELATED"/>
    <property type="match status" value="1"/>
</dbReference>
<comment type="caution">
    <text evidence="2">The sequence shown here is derived from an EMBL/GenBank/DDBJ whole genome shotgun (WGS) entry which is preliminary data.</text>
</comment>
<proteinExistence type="predicted"/>
<dbReference type="Pfam" id="PF01548">
    <property type="entry name" value="DEDD_Tnp_IS110"/>
    <property type="match status" value="1"/>
</dbReference>
<name>A0ABV0GDE1_9BURK</name>
<dbReference type="PANTHER" id="PTHR33055">
    <property type="entry name" value="TRANSPOSASE FOR INSERTION SEQUENCE ELEMENT IS1111A"/>
    <property type="match status" value="1"/>
</dbReference>
<dbReference type="Proteomes" id="UP001462640">
    <property type="component" value="Unassembled WGS sequence"/>
</dbReference>
<evidence type="ECO:0000313" key="3">
    <source>
        <dbReference type="Proteomes" id="UP001462640"/>
    </source>
</evidence>
<dbReference type="InterPro" id="IPR002525">
    <property type="entry name" value="Transp_IS110-like_N"/>
</dbReference>
<accession>A0ABV0GDE1</accession>
<dbReference type="RefSeq" id="WP_347609170.1">
    <property type="nucleotide sequence ID" value="NZ_JBDPZC010000003.1"/>
</dbReference>
<keyword evidence="3" id="KW-1185">Reference proteome</keyword>
<dbReference type="InterPro" id="IPR047650">
    <property type="entry name" value="Transpos_IS110"/>
</dbReference>